<sequence length="212" mass="22483">MSSNLAYLAYEAMTSGLSSVSFYVVDTSNNNHSLRVLVPSENTYYYFDSSQSSYTATSFNISVNGNVILTVSLNNLQKTGNMTLIVVVTLSIGTSLPGNLGTYVIQAIQALFAGVLINLGCSATAYYTIVNQQTGSSSTGSIGLSFSLSNNSQFVASGSISYSQYAVVYVTQIIISCSTINVKENIITNQLTSSECTSSSGCTYTITITFTS</sequence>
<evidence type="ECO:0000313" key="1">
    <source>
        <dbReference type="EMBL" id="AOS58408.1"/>
    </source>
</evidence>
<proteinExistence type="predicted"/>
<dbReference type="EMBL" id="KX467643">
    <property type="protein sequence ID" value="AOS58408.1"/>
    <property type="molecule type" value="Genomic_DNA"/>
</dbReference>
<name>A0A1D8BJB0_SIFV</name>
<organism evidence="1">
    <name type="scientific">Sulfolobus islandicus filamentous virus 2</name>
    <dbReference type="NCBI Taxonomy" id="1902331"/>
    <lineage>
        <taxon>Viruses</taxon>
        <taxon>Adnaviria</taxon>
        <taxon>Zilligvirae</taxon>
        <taxon>Taleaviricota</taxon>
        <taxon>Tokiviricetes</taxon>
        <taxon>Ligamenvirales</taxon>
        <taxon>Lipothrixviridae</taxon>
        <taxon>Betalipothrixvirus</taxon>
        <taxon>Betalipothrixvirus hveragerdiense</taxon>
        <taxon>Sulfolobus islandicus filamentous virus</taxon>
    </lineage>
</organism>
<dbReference type="Proteomes" id="UP000223173">
    <property type="component" value="Segment"/>
</dbReference>
<gene>
    <name evidence="1" type="primary">SIFV2_gp53</name>
</gene>
<reference evidence="1" key="1">
    <citation type="journal article" date="2014" name="Mol. Microbiol.">
        <title>Inter-viral conflicts that exploit host CRISPR immune systems of Sulfolobus.</title>
        <authorList>
            <person name="Erdmann S."/>
            <person name="Le Moine Bauer S."/>
            <person name="Garrett R.A."/>
        </authorList>
    </citation>
    <scope>NUCLEOTIDE SEQUENCE [LARGE SCALE GENOMIC DNA]</scope>
</reference>
<accession>A0A1D8BJB0</accession>
<reference evidence="1" key="2">
    <citation type="submission" date="2016-06" db="EMBL/GenBank/DDBJ databases">
        <authorList>
            <person name="Kjaerup R.B."/>
            <person name="Dalgaard T.S."/>
            <person name="Juul-Madsen H.R."/>
        </authorList>
    </citation>
    <scope>NUCLEOTIDE SEQUENCE</scope>
</reference>
<protein>
    <submittedName>
        <fullName evidence="1">SIFV.gp58-like protein</fullName>
    </submittedName>
</protein>